<reference evidence="1" key="1">
    <citation type="submission" date="2022-04" db="EMBL/GenBank/DDBJ databases">
        <title>Genome of the entomopathogenic fungus Entomophthora muscae.</title>
        <authorList>
            <person name="Elya C."/>
            <person name="Lovett B.R."/>
            <person name="Lee E."/>
            <person name="Macias A.M."/>
            <person name="Hajek A.E."/>
            <person name="De Bivort B.L."/>
            <person name="Kasson M.T."/>
            <person name="De Fine Licht H.H."/>
            <person name="Stajich J.E."/>
        </authorList>
    </citation>
    <scope>NUCLEOTIDE SEQUENCE</scope>
    <source>
        <strain evidence="1">Berkeley</strain>
    </source>
</reference>
<sequence length="374" mass="40504">MRQFSYAAGPSALPMEVLEKCSQAVISFTSEGESILEVSHRSKAFQAVIDDASRLLRELLVIPDNYHVLFMQGGGTGQFAASALNALAHRKPDHTVGDYLVTGNWSQSAANEARQLGIEVNIVSDGKKEFDGAYRGVPLRESWKLTDPSKAAYFYYCANETVYGVEAHKVPDIDPSVPLICDMSSNILSRTIDVSKFEIIFAGAQKNLGPAGVTIVIVRDDILQRTAASSIPTVMDYAVMAKSGSMYNTPPTFSILALKFNLEWASANGGNEAMEQRSRQNSSQIYQVIDKSNGFYSCPVVPHSRSLTNIVFNLPAPELESEFVSQAAASGLINLKGHRSVGGIRASLYNGVPDAATLALAEFMDAFLTKNTGQ</sequence>
<comment type="caution">
    <text evidence="1">The sequence shown here is derived from an EMBL/GenBank/DDBJ whole genome shotgun (WGS) entry which is preliminary data.</text>
</comment>
<protein>
    <submittedName>
        <fullName evidence="1">Phosphoserine aminotransferase</fullName>
        <ecNumber evidence="1">2.6.1.52</ecNumber>
    </submittedName>
</protein>
<dbReference type="EC" id="2.6.1.52" evidence="1"/>
<proteinExistence type="predicted"/>
<keyword evidence="1" id="KW-0032">Aminotransferase</keyword>
<dbReference type="Proteomes" id="UP001165960">
    <property type="component" value="Unassembled WGS sequence"/>
</dbReference>
<evidence type="ECO:0000313" key="1">
    <source>
        <dbReference type="EMBL" id="KAJ9069457.1"/>
    </source>
</evidence>
<keyword evidence="2" id="KW-1185">Reference proteome</keyword>
<evidence type="ECO:0000313" key="2">
    <source>
        <dbReference type="Proteomes" id="UP001165960"/>
    </source>
</evidence>
<gene>
    <name evidence="1" type="primary">PSAT1</name>
    <name evidence="1" type="ORF">DSO57_1018376</name>
</gene>
<organism evidence="1 2">
    <name type="scientific">Entomophthora muscae</name>
    <dbReference type="NCBI Taxonomy" id="34485"/>
    <lineage>
        <taxon>Eukaryota</taxon>
        <taxon>Fungi</taxon>
        <taxon>Fungi incertae sedis</taxon>
        <taxon>Zoopagomycota</taxon>
        <taxon>Entomophthoromycotina</taxon>
        <taxon>Entomophthoromycetes</taxon>
        <taxon>Entomophthorales</taxon>
        <taxon>Entomophthoraceae</taxon>
        <taxon>Entomophthora</taxon>
    </lineage>
</organism>
<accession>A0ACC2T4F9</accession>
<name>A0ACC2T4F9_9FUNG</name>
<dbReference type="EMBL" id="QTSX02003630">
    <property type="protein sequence ID" value="KAJ9069457.1"/>
    <property type="molecule type" value="Genomic_DNA"/>
</dbReference>
<keyword evidence="1" id="KW-0808">Transferase</keyword>